<feature type="region of interest" description="Disordered" evidence="2">
    <location>
        <begin position="151"/>
        <end position="189"/>
    </location>
</feature>
<dbReference type="Pfam" id="PF05532">
    <property type="entry name" value="CsbD"/>
    <property type="match status" value="1"/>
</dbReference>
<feature type="domain" description="CsbD-like" evidence="3">
    <location>
        <begin position="75"/>
        <end position="126"/>
    </location>
</feature>
<feature type="compositionally biased region" description="Basic and acidic residues" evidence="2">
    <location>
        <begin position="36"/>
        <end position="49"/>
    </location>
</feature>
<dbReference type="OrthoDB" id="5309565at2759"/>
<dbReference type="PANTHER" id="PTHR40460:SF1">
    <property type="entry name" value="CSBD-LIKE DOMAIN-CONTAINING PROTEIN"/>
    <property type="match status" value="1"/>
</dbReference>
<evidence type="ECO:0000256" key="2">
    <source>
        <dbReference type="SAM" id="MobiDB-lite"/>
    </source>
</evidence>
<feature type="compositionally biased region" description="Low complexity" evidence="2">
    <location>
        <begin position="107"/>
        <end position="120"/>
    </location>
</feature>
<dbReference type="InterPro" id="IPR008462">
    <property type="entry name" value="CsbD"/>
</dbReference>
<reference evidence="4 5" key="1">
    <citation type="journal article" date="2015" name="Genome Announc.">
        <title>Draft Genome Sequence and Gene Annotation of the Entomopathogenic Fungus Verticillium hemipterigenum.</title>
        <authorList>
            <person name="Horn F."/>
            <person name="Habel A."/>
            <person name="Scharf D.H."/>
            <person name="Dworschak J."/>
            <person name="Brakhage A.A."/>
            <person name="Guthke R."/>
            <person name="Hertweck C."/>
            <person name="Linde J."/>
        </authorList>
    </citation>
    <scope>NUCLEOTIDE SEQUENCE [LARGE SCALE GENOMIC DNA]</scope>
</reference>
<evidence type="ECO:0000259" key="3">
    <source>
        <dbReference type="Pfam" id="PF05532"/>
    </source>
</evidence>
<feature type="compositionally biased region" description="Low complexity" evidence="2">
    <location>
        <begin position="59"/>
        <end position="70"/>
    </location>
</feature>
<evidence type="ECO:0000313" key="5">
    <source>
        <dbReference type="Proteomes" id="UP000039046"/>
    </source>
</evidence>
<evidence type="ECO:0000313" key="4">
    <source>
        <dbReference type="EMBL" id="CEJ93063.1"/>
    </source>
</evidence>
<dbReference type="AlphaFoldDB" id="A0A0A1TNX4"/>
<evidence type="ECO:0000256" key="1">
    <source>
        <dbReference type="ARBA" id="ARBA00009129"/>
    </source>
</evidence>
<proteinExistence type="inferred from homology"/>
<accession>A0A0A1TNX4</accession>
<keyword evidence="5" id="KW-1185">Reference proteome</keyword>
<dbReference type="STRING" id="1531966.A0A0A1TNX4"/>
<dbReference type="HOGENOM" id="CLU_105959_0_0_1"/>
<dbReference type="EMBL" id="CDHN01000005">
    <property type="protein sequence ID" value="CEJ93063.1"/>
    <property type="molecule type" value="Genomic_DNA"/>
</dbReference>
<dbReference type="PANTHER" id="PTHR40460">
    <property type="entry name" value="CHROMOSOME 1, WHOLE GENOME SHOTGUN SEQUENCE"/>
    <property type="match status" value="1"/>
</dbReference>
<gene>
    <name evidence="4" type="ORF">VHEMI08678</name>
</gene>
<feature type="region of interest" description="Disordered" evidence="2">
    <location>
        <begin position="24"/>
        <end position="81"/>
    </location>
</feature>
<organism evidence="4 5">
    <name type="scientific">[Torrubiella] hemipterigena</name>
    <dbReference type="NCBI Taxonomy" id="1531966"/>
    <lineage>
        <taxon>Eukaryota</taxon>
        <taxon>Fungi</taxon>
        <taxon>Dikarya</taxon>
        <taxon>Ascomycota</taxon>
        <taxon>Pezizomycotina</taxon>
        <taxon>Sordariomycetes</taxon>
        <taxon>Hypocreomycetidae</taxon>
        <taxon>Hypocreales</taxon>
        <taxon>Clavicipitaceae</taxon>
        <taxon>Clavicipitaceae incertae sedis</taxon>
        <taxon>'Torrubiella' clade</taxon>
    </lineage>
</organism>
<sequence>MTDKQTPSTLQSYVDSASGAVQSAIGSLTGNTGDQVKGDAKQDAAKAEHLASQAHAKVGGTTITADGGIAQDHADRTTGSWNQTLGSAKEALGGLIGSESLKSSGREQNLQGQQQEAKGQLQDLASGIGGRLEGAIGGAIAGLTGDEKGQAHYDQMRADGKAQQRGVEADLQKKAEAEADAAAAKEEAS</sequence>
<dbReference type="InterPro" id="IPR036629">
    <property type="entry name" value="YjbJ_sf"/>
</dbReference>
<dbReference type="SUPFAM" id="SSF69047">
    <property type="entry name" value="Hypothetical protein YjbJ"/>
    <property type="match status" value="1"/>
</dbReference>
<dbReference type="Proteomes" id="UP000039046">
    <property type="component" value="Unassembled WGS sequence"/>
</dbReference>
<protein>
    <recommendedName>
        <fullName evidence="3">CsbD-like domain-containing protein</fullName>
    </recommendedName>
</protein>
<comment type="similarity">
    <text evidence="1">Belongs to the UPF0337 (CsbD) family.</text>
</comment>
<name>A0A0A1TNX4_9HYPO</name>
<feature type="compositionally biased region" description="Polar residues" evidence="2">
    <location>
        <begin position="24"/>
        <end position="34"/>
    </location>
</feature>
<feature type="region of interest" description="Disordered" evidence="2">
    <location>
        <begin position="99"/>
        <end position="120"/>
    </location>
</feature>